<dbReference type="SUPFAM" id="SSF52047">
    <property type="entry name" value="RNI-like"/>
    <property type="match status" value="1"/>
</dbReference>
<protein>
    <recommendedName>
        <fullName evidence="2">F-box domain-containing protein</fullName>
    </recommendedName>
</protein>
<reference evidence="4" key="3">
    <citation type="submission" date="2018-08" db="UniProtKB">
        <authorList>
            <consortium name="EnsemblPlants"/>
        </authorList>
    </citation>
    <scope>IDENTIFICATION</scope>
    <source>
        <strain evidence="4">cv. Bd21</strain>
    </source>
</reference>
<dbReference type="OrthoDB" id="635824at2759"/>
<dbReference type="Pfam" id="PF12937">
    <property type="entry name" value="F-box-like"/>
    <property type="match status" value="1"/>
</dbReference>
<gene>
    <name evidence="4" type="primary">LOC104584053</name>
    <name evidence="3" type="ORF">BRADI_3g17470v3</name>
</gene>
<evidence type="ECO:0000313" key="3">
    <source>
        <dbReference type="EMBL" id="KQJ95484.1"/>
    </source>
</evidence>
<name>I1I1S0_BRADI</name>
<dbReference type="InterPro" id="IPR001810">
    <property type="entry name" value="F-box_dom"/>
</dbReference>
<dbReference type="OMA" id="CREQIAN"/>
<dbReference type="GeneID" id="104584053"/>
<dbReference type="Gene3D" id="3.80.10.10">
    <property type="entry name" value="Ribonuclease Inhibitor"/>
    <property type="match status" value="1"/>
</dbReference>
<feature type="domain" description="F-box" evidence="2">
    <location>
        <begin position="33"/>
        <end position="80"/>
    </location>
</feature>
<dbReference type="KEGG" id="bdi:104584053"/>
<evidence type="ECO:0000256" key="1">
    <source>
        <dbReference type="SAM" id="MobiDB-lite"/>
    </source>
</evidence>
<dbReference type="AlphaFoldDB" id="I1I1S0"/>
<dbReference type="InterPro" id="IPR036047">
    <property type="entry name" value="F-box-like_dom_sf"/>
</dbReference>
<feature type="compositionally biased region" description="Pro residues" evidence="1">
    <location>
        <begin position="1"/>
        <end position="11"/>
    </location>
</feature>
<reference evidence="3" key="2">
    <citation type="submission" date="2017-06" db="EMBL/GenBank/DDBJ databases">
        <title>WGS assembly of Brachypodium distachyon.</title>
        <authorList>
            <consortium name="The International Brachypodium Initiative"/>
            <person name="Lucas S."/>
            <person name="Harmon-Smith M."/>
            <person name="Lail K."/>
            <person name="Tice H."/>
            <person name="Grimwood J."/>
            <person name="Bruce D."/>
            <person name="Barry K."/>
            <person name="Shu S."/>
            <person name="Lindquist E."/>
            <person name="Wang M."/>
            <person name="Pitluck S."/>
            <person name="Vogel J.P."/>
            <person name="Garvin D.F."/>
            <person name="Mockler T.C."/>
            <person name="Schmutz J."/>
            <person name="Rokhsar D."/>
            <person name="Bevan M.W."/>
        </authorList>
    </citation>
    <scope>NUCLEOTIDE SEQUENCE</scope>
    <source>
        <strain evidence="3">Bd21</strain>
    </source>
</reference>
<dbReference type="HOGENOM" id="CLU_044915_0_0_1"/>
<feature type="region of interest" description="Disordered" evidence="1">
    <location>
        <begin position="1"/>
        <end position="28"/>
    </location>
</feature>
<dbReference type="eggNOG" id="KOG1947">
    <property type="taxonomic scope" value="Eukaryota"/>
</dbReference>
<reference evidence="3 4" key="1">
    <citation type="journal article" date="2010" name="Nature">
        <title>Genome sequencing and analysis of the model grass Brachypodium distachyon.</title>
        <authorList>
            <consortium name="International Brachypodium Initiative"/>
        </authorList>
    </citation>
    <scope>NUCLEOTIDE SEQUENCE [LARGE SCALE GENOMIC DNA]</scope>
    <source>
        <strain evidence="3 4">Bd21</strain>
    </source>
</reference>
<dbReference type="GO" id="GO:1905761">
    <property type="term" value="F:SCF ubiquitin ligase complex binding"/>
    <property type="evidence" value="ECO:0000318"/>
    <property type="project" value="GO_Central"/>
</dbReference>
<keyword evidence="5" id="KW-1185">Reference proteome</keyword>
<dbReference type="STRING" id="15368.I1I1S0"/>
<feature type="compositionally biased region" description="Basic residues" evidence="1">
    <location>
        <begin position="16"/>
        <end position="28"/>
    </location>
</feature>
<accession>I1I1S0</accession>
<evidence type="ECO:0000313" key="5">
    <source>
        <dbReference type="Proteomes" id="UP000008810"/>
    </source>
</evidence>
<dbReference type="EnsemblPlants" id="KQJ95484">
    <property type="protein sequence ID" value="KQJ95484"/>
    <property type="gene ID" value="BRADI_3g17470v3"/>
</dbReference>
<dbReference type="InterPro" id="IPR032675">
    <property type="entry name" value="LRR_dom_sf"/>
</dbReference>
<dbReference type="EMBL" id="CM000882">
    <property type="protein sequence ID" value="KQJ95484.1"/>
    <property type="molecule type" value="Genomic_DNA"/>
</dbReference>
<dbReference type="Proteomes" id="UP000008810">
    <property type="component" value="Chromosome 3"/>
</dbReference>
<dbReference type="Gene3D" id="1.20.1280.50">
    <property type="match status" value="1"/>
</dbReference>
<dbReference type="Gramene" id="KQJ95484">
    <property type="protein sequence ID" value="KQJ95484"/>
    <property type="gene ID" value="BRADI_3g17470v3"/>
</dbReference>
<sequence>MPLLSPPPAPASAPGRGRRRERRLRRRRSKRDWAGLPLDAMLLVLHRLGDADLMFGGRARACRSWRAAAREPELWRRVDTRGLSRLFWSAASADRVARLAVSFAAGESEAFFGEGHVDDDLLLFLARHAPSLKSLHLIECHDVHNDAFAFPLLEELELWQCNSIHAKWVVDFVATACPRLKHSKHAKGRVSRRHFDRTVYPAYNSEAFAIARMQDLRSLQLFDSCLDNKGLLAILDNCPHLECLDIRCCDNVFMDSSDLRAKCARIRTKKLYPHVWTDIDDEQDCLFLYAESADDSDRSVYFSGNEETDLEEHDRILDKGARRYLRI</sequence>
<evidence type="ECO:0000259" key="2">
    <source>
        <dbReference type="Pfam" id="PF12937"/>
    </source>
</evidence>
<dbReference type="RefSeq" id="XP_010236465.2">
    <property type="nucleotide sequence ID" value="XM_010238163.3"/>
</dbReference>
<proteinExistence type="predicted"/>
<dbReference type="PANTHER" id="PTHR38926">
    <property type="entry name" value="F-BOX DOMAIN CONTAINING PROTEIN, EXPRESSED"/>
    <property type="match status" value="1"/>
</dbReference>
<dbReference type="PANTHER" id="PTHR38926:SF49">
    <property type="entry name" value="F-BOX DOMAIN-CONTAINING PROTEIN"/>
    <property type="match status" value="1"/>
</dbReference>
<evidence type="ECO:0000313" key="4">
    <source>
        <dbReference type="EnsemblPlants" id="KQJ95484"/>
    </source>
</evidence>
<organism evidence="4">
    <name type="scientific">Brachypodium distachyon</name>
    <name type="common">Purple false brome</name>
    <name type="synonym">Trachynia distachya</name>
    <dbReference type="NCBI Taxonomy" id="15368"/>
    <lineage>
        <taxon>Eukaryota</taxon>
        <taxon>Viridiplantae</taxon>
        <taxon>Streptophyta</taxon>
        <taxon>Embryophyta</taxon>
        <taxon>Tracheophyta</taxon>
        <taxon>Spermatophyta</taxon>
        <taxon>Magnoliopsida</taxon>
        <taxon>Liliopsida</taxon>
        <taxon>Poales</taxon>
        <taxon>Poaceae</taxon>
        <taxon>BOP clade</taxon>
        <taxon>Pooideae</taxon>
        <taxon>Stipodae</taxon>
        <taxon>Brachypodieae</taxon>
        <taxon>Brachypodium</taxon>
    </lineage>
</organism>
<dbReference type="SUPFAM" id="SSF81383">
    <property type="entry name" value="F-box domain"/>
    <property type="match status" value="1"/>
</dbReference>